<proteinExistence type="predicted"/>
<feature type="non-terminal residue" evidence="2">
    <location>
        <position position="162"/>
    </location>
</feature>
<dbReference type="Proteomes" id="UP001189429">
    <property type="component" value="Unassembled WGS sequence"/>
</dbReference>
<feature type="compositionally biased region" description="Basic residues" evidence="1">
    <location>
        <begin position="121"/>
        <end position="142"/>
    </location>
</feature>
<organism evidence="2 3">
    <name type="scientific">Prorocentrum cordatum</name>
    <dbReference type="NCBI Taxonomy" id="2364126"/>
    <lineage>
        <taxon>Eukaryota</taxon>
        <taxon>Sar</taxon>
        <taxon>Alveolata</taxon>
        <taxon>Dinophyceae</taxon>
        <taxon>Prorocentrales</taxon>
        <taxon>Prorocentraceae</taxon>
        <taxon>Prorocentrum</taxon>
    </lineage>
</organism>
<protein>
    <submittedName>
        <fullName evidence="2">Uncharacterized protein</fullName>
    </submittedName>
</protein>
<evidence type="ECO:0000313" key="3">
    <source>
        <dbReference type="Proteomes" id="UP001189429"/>
    </source>
</evidence>
<feature type="non-terminal residue" evidence="2">
    <location>
        <position position="1"/>
    </location>
</feature>
<reference evidence="2" key="1">
    <citation type="submission" date="2023-10" db="EMBL/GenBank/DDBJ databases">
        <authorList>
            <person name="Chen Y."/>
            <person name="Shah S."/>
            <person name="Dougan E. K."/>
            <person name="Thang M."/>
            <person name="Chan C."/>
        </authorList>
    </citation>
    <scope>NUCLEOTIDE SEQUENCE [LARGE SCALE GENOMIC DNA]</scope>
</reference>
<name>A0ABN9S475_9DINO</name>
<comment type="caution">
    <text evidence="2">The sequence shown here is derived from an EMBL/GenBank/DDBJ whole genome shotgun (WGS) entry which is preliminary data.</text>
</comment>
<gene>
    <name evidence="2" type="ORF">PCOR1329_LOCUS26372</name>
</gene>
<evidence type="ECO:0000256" key="1">
    <source>
        <dbReference type="SAM" id="MobiDB-lite"/>
    </source>
</evidence>
<dbReference type="EMBL" id="CAUYUJ010009368">
    <property type="protein sequence ID" value="CAK0826574.1"/>
    <property type="molecule type" value="Genomic_DNA"/>
</dbReference>
<keyword evidence="3" id="KW-1185">Reference proteome</keyword>
<feature type="compositionally biased region" description="Basic residues" evidence="1">
    <location>
        <begin position="15"/>
        <end position="25"/>
    </location>
</feature>
<evidence type="ECO:0000313" key="2">
    <source>
        <dbReference type="EMBL" id="CAK0826574.1"/>
    </source>
</evidence>
<accession>A0ABN9S475</accession>
<feature type="region of interest" description="Disordered" evidence="1">
    <location>
        <begin position="1"/>
        <end position="150"/>
    </location>
</feature>
<sequence>QHLKNAARVSVRSGQLKRMRRRRRRRQEEEEEEEGSSPPLQPPAARFWPCARRRGPRGAGRSARRAGENTRGRHGAPLGPHLGGREQQGPGANLRLTGALAPSSQAGTLSGGGPRSSSPRLRARRRPRRLHRQLRVPAHTRRSSVTPEMPALSRSDNIFWMS</sequence>